<dbReference type="SMART" id="SM00871">
    <property type="entry name" value="AraC_E_bind"/>
    <property type="match status" value="1"/>
</dbReference>
<evidence type="ECO:0000313" key="5">
    <source>
        <dbReference type="EMBL" id="MVS98499.1"/>
    </source>
</evidence>
<dbReference type="PROSITE" id="PS00041">
    <property type="entry name" value="HTH_ARAC_FAMILY_1"/>
    <property type="match status" value="1"/>
</dbReference>
<dbReference type="GO" id="GO:0043565">
    <property type="term" value="F:sequence-specific DNA binding"/>
    <property type="evidence" value="ECO:0007669"/>
    <property type="project" value="InterPro"/>
</dbReference>
<dbReference type="Gene3D" id="3.20.80.10">
    <property type="entry name" value="Regulatory factor, effector binding domain"/>
    <property type="match status" value="1"/>
</dbReference>
<dbReference type="InterPro" id="IPR020449">
    <property type="entry name" value="Tscrpt_reg_AraC-type_HTH"/>
</dbReference>
<dbReference type="SMART" id="SM00342">
    <property type="entry name" value="HTH_ARAC"/>
    <property type="match status" value="1"/>
</dbReference>
<dbReference type="Pfam" id="PF06445">
    <property type="entry name" value="GyrI-like"/>
    <property type="match status" value="1"/>
</dbReference>
<gene>
    <name evidence="5" type="ORF">GO014_05640</name>
</gene>
<dbReference type="InterPro" id="IPR018060">
    <property type="entry name" value="HTH_AraC"/>
</dbReference>
<protein>
    <submittedName>
        <fullName evidence="5">Helix-turn-helix domain-containing protein</fullName>
    </submittedName>
</protein>
<dbReference type="InterPro" id="IPR010499">
    <property type="entry name" value="AraC_E-bd"/>
</dbReference>
<feature type="domain" description="HTH araC/xylS-type" evidence="4">
    <location>
        <begin position="5"/>
        <end position="103"/>
    </location>
</feature>
<dbReference type="PANTHER" id="PTHR47504:SF5">
    <property type="entry name" value="RIGHT ORIGIN-BINDING PROTEIN"/>
    <property type="match status" value="1"/>
</dbReference>
<dbReference type="PANTHER" id="PTHR47504">
    <property type="entry name" value="RIGHT ORIGIN-BINDING PROTEIN"/>
    <property type="match status" value="1"/>
</dbReference>
<name>A0A7X3FPP7_9HYPH</name>
<dbReference type="GO" id="GO:0003700">
    <property type="term" value="F:DNA-binding transcription factor activity"/>
    <property type="evidence" value="ECO:0007669"/>
    <property type="project" value="InterPro"/>
</dbReference>
<proteinExistence type="predicted"/>
<dbReference type="AlphaFoldDB" id="A0A7X3FPP7"/>
<accession>A0A7X3FPP7</accession>
<keyword evidence="3" id="KW-0804">Transcription</keyword>
<comment type="caution">
    <text evidence="5">The sequence shown here is derived from an EMBL/GenBank/DDBJ whole genome shotgun (WGS) entry which is preliminary data.</text>
</comment>
<dbReference type="SUPFAM" id="SSF55136">
    <property type="entry name" value="Probable bacterial effector-binding domain"/>
    <property type="match status" value="1"/>
</dbReference>
<evidence type="ECO:0000256" key="2">
    <source>
        <dbReference type="ARBA" id="ARBA00023125"/>
    </source>
</evidence>
<dbReference type="Proteomes" id="UP000438106">
    <property type="component" value="Unassembled WGS sequence"/>
</dbReference>
<dbReference type="InterPro" id="IPR029442">
    <property type="entry name" value="GyrI-like"/>
</dbReference>
<keyword evidence="6" id="KW-1185">Reference proteome</keyword>
<keyword evidence="2" id="KW-0238">DNA-binding</keyword>
<dbReference type="InterPro" id="IPR011256">
    <property type="entry name" value="Reg_factor_effector_dom_sf"/>
</dbReference>
<dbReference type="Pfam" id="PF12833">
    <property type="entry name" value="HTH_18"/>
    <property type="match status" value="1"/>
</dbReference>
<dbReference type="SUPFAM" id="SSF46689">
    <property type="entry name" value="Homeodomain-like"/>
    <property type="match status" value="2"/>
</dbReference>
<sequence length="277" mass="30178">MSAIVRALWFLESRFPEDIGLDELARSTGLAPTYLSRMFPLATGYTISGYLRGRRLTEAAKALADGAPDILSVALDAGYGSHEAFTRAFREQFGLTPDTVRKRRSLDHLNLVEAIRMEAAINIQLDPPRIEKMPAIRLAALPGRHDLNNPSGIPAQWNSFGPLVPGIEGVIPGAAYGVVGDMSDGQFDYAPGVQITPDTLVSSPLTVMTIPARKWARFTHKGHVSNVRATCAAIYGDWLPNSNAEQAEGLSFVEYYGPDFDPRTGHGTIEIWVGLKD</sequence>
<reference evidence="5 6" key="1">
    <citation type="submission" date="2019-12" db="EMBL/GenBank/DDBJ databases">
        <title>Devosia maris sp. nov., isolated from the deep seawater.</title>
        <authorList>
            <person name="Liu Y."/>
        </authorList>
    </citation>
    <scope>NUCLEOTIDE SEQUENCE [LARGE SCALE GENOMIC DNA]</scope>
    <source>
        <strain evidence="5 6">L53-10-65</strain>
    </source>
</reference>
<dbReference type="InterPro" id="IPR009057">
    <property type="entry name" value="Homeodomain-like_sf"/>
</dbReference>
<evidence type="ECO:0000256" key="1">
    <source>
        <dbReference type="ARBA" id="ARBA00023015"/>
    </source>
</evidence>
<dbReference type="EMBL" id="WQRF01000001">
    <property type="protein sequence ID" value="MVS98499.1"/>
    <property type="molecule type" value="Genomic_DNA"/>
</dbReference>
<dbReference type="InterPro" id="IPR050959">
    <property type="entry name" value="MarA-like"/>
</dbReference>
<dbReference type="PRINTS" id="PR00032">
    <property type="entry name" value="HTHARAC"/>
</dbReference>
<dbReference type="RefSeq" id="WP_157289422.1">
    <property type="nucleotide sequence ID" value="NZ_WQRF01000001.1"/>
</dbReference>
<evidence type="ECO:0000256" key="3">
    <source>
        <dbReference type="ARBA" id="ARBA00023163"/>
    </source>
</evidence>
<keyword evidence="1" id="KW-0805">Transcription regulation</keyword>
<dbReference type="InterPro" id="IPR018062">
    <property type="entry name" value="HTH_AraC-typ_CS"/>
</dbReference>
<evidence type="ECO:0000313" key="6">
    <source>
        <dbReference type="Proteomes" id="UP000438106"/>
    </source>
</evidence>
<dbReference type="Gene3D" id="1.10.10.60">
    <property type="entry name" value="Homeodomain-like"/>
    <property type="match status" value="2"/>
</dbReference>
<dbReference type="PROSITE" id="PS01124">
    <property type="entry name" value="HTH_ARAC_FAMILY_2"/>
    <property type="match status" value="1"/>
</dbReference>
<organism evidence="5 6">
    <name type="scientific">Devosia marina</name>
    <dbReference type="NCBI Taxonomy" id="2683198"/>
    <lineage>
        <taxon>Bacteria</taxon>
        <taxon>Pseudomonadati</taxon>
        <taxon>Pseudomonadota</taxon>
        <taxon>Alphaproteobacteria</taxon>
        <taxon>Hyphomicrobiales</taxon>
        <taxon>Devosiaceae</taxon>
        <taxon>Devosia</taxon>
    </lineage>
</organism>
<evidence type="ECO:0000259" key="4">
    <source>
        <dbReference type="PROSITE" id="PS01124"/>
    </source>
</evidence>